<organism evidence="2 3">
    <name type="scientific">Roseofilum reptotaenium AO1-A</name>
    <dbReference type="NCBI Taxonomy" id="1925591"/>
    <lineage>
        <taxon>Bacteria</taxon>
        <taxon>Bacillati</taxon>
        <taxon>Cyanobacteriota</taxon>
        <taxon>Cyanophyceae</taxon>
        <taxon>Desertifilales</taxon>
        <taxon>Desertifilaceae</taxon>
        <taxon>Roseofilum</taxon>
    </lineage>
</organism>
<keyword evidence="3" id="KW-1185">Reference proteome</keyword>
<evidence type="ECO:0000256" key="1">
    <source>
        <dbReference type="SAM" id="Coils"/>
    </source>
</evidence>
<evidence type="ECO:0000313" key="2">
    <source>
        <dbReference type="EMBL" id="OJJ11409.1"/>
    </source>
</evidence>
<evidence type="ECO:0000313" key="3">
    <source>
        <dbReference type="Proteomes" id="UP000183940"/>
    </source>
</evidence>
<comment type="caution">
    <text evidence="2">The sequence shown here is derived from an EMBL/GenBank/DDBJ whole genome shotgun (WGS) entry which is preliminary data.</text>
</comment>
<feature type="coiled-coil region" evidence="1">
    <location>
        <begin position="30"/>
        <end position="57"/>
    </location>
</feature>
<accession>A0A1L9QCC8</accession>
<name>A0A1L9QCC8_9CYAN</name>
<dbReference type="Proteomes" id="UP000183940">
    <property type="component" value="Unassembled WGS sequence"/>
</dbReference>
<dbReference type="STRING" id="1925591.BI308_25745"/>
<proteinExistence type="predicted"/>
<dbReference type="EMBL" id="MLAW01000104">
    <property type="protein sequence ID" value="OJJ11409.1"/>
    <property type="molecule type" value="Genomic_DNA"/>
</dbReference>
<protein>
    <submittedName>
        <fullName evidence="2">Uncharacterized protein</fullName>
    </submittedName>
</protein>
<keyword evidence="1" id="KW-0175">Coiled coil</keyword>
<sequence>MCPKELIRAQILANKTGSGFRKLGTFDPSLESYQSHYKQNQKAIDEHQQTISQQEQVGANGRWLMCGNSTKTIILNPHPERPKRIIGGVPIAQSLYYLLQNYCLIMPIKSPLNY</sequence>
<gene>
    <name evidence="2" type="ORF">BI308_25745</name>
</gene>
<dbReference type="AlphaFoldDB" id="A0A1L9QCC8"/>
<reference evidence="2" key="1">
    <citation type="submission" date="2016-10" db="EMBL/GenBank/DDBJ databases">
        <title>CRISPR-Cas defence system in Roseofilum reptotaenium: evidence of a bacteriophage-cyanobacterium arms race in the coral black band disease.</title>
        <authorList>
            <person name="Buerger P."/>
            <person name="Wood-Charlson E.M."/>
            <person name="Weynberg K.D."/>
            <person name="Willis B."/>
            <person name="Van Oppen M.J."/>
        </authorList>
    </citation>
    <scope>NUCLEOTIDE SEQUENCE [LARGE SCALE GENOMIC DNA]</scope>
    <source>
        <strain evidence="2">AO1-A</strain>
    </source>
</reference>